<evidence type="ECO:0000256" key="1">
    <source>
        <dbReference type="SAM" id="Phobius"/>
    </source>
</evidence>
<keyword evidence="1" id="KW-1133">Transmembrane helix</keyword>
<dbReference type="InterPro" id="IPR045584">
    <property type="entry name" value="Pilin-like"/>
</dbReference>
<gene>
    <name evidence="2" type="ORF">SAMN02745166_01610</name>
</gene>
<dbReference type="SUPFAM" id="SSF54523">
    <property type="entry name" value="Pili subunits"/>
    <property type="match status" value="1"/>
</dbReference>
<reference evidence="3" key="1">
    <citation type="submission" date="2017-02" db="EMBL/GenBank/DDBJ databases">
        <authorList>
            <person name="Varghese N."/>
            <person name="Submissions S."/>
        </authorList>
    </citation>
    <scope>NUCLEOTIDE SEQUENCE [LARGE SCALE GENOMIC DNA]</scope>
    <source>
        <strain evidence="3">ATCC 700200</strain>
    </source>
</reference>
<feature type="transmembrane region" description="Helical" evidence="1">
    <location>
        <begin position="12"/>
        <end position="34"/>
    </location>
</feature>
<dbReference type="OrthoDB" id="193655at2"/>
<dbReference type="EMBL" id="FUYE01000004">
    <property type="protein sequence ID" value="SKA89733.1"/>
    <property type="molecule type" value="Genomic_DNA"/>
</dbReference>
<evidence type="ECO:0000313" key="3">
    <source>
        <dbReference type="Proteomes" id="UP000190774"/>
    </source>
</evidence>
<organism evidence="2 3">
    <name type="scientific">Prosthecobacter debontii</name>
    <dbReference type="NCBI Taxonomy" id="48467"/>
    <lineage>
        <taxon>Bacteria</taxon>
        <taxon>Pseudomonadati</taxon>
        <taxon>Verrucomicrobiota</taxon>
        <taxon>Verrucomicrobiia</taxon>
        <taxon>Verrucomicrobiales</taxon>
        <taxon>Verrucomicrobiaceae</taxon>
        <taxon>Prosthecobacter</taxon>
    </lineage>
</organism>
<dbReference type="Proteomes" id="UP000190774">
    <property type="component" value="Unassembled WGS sequence"/>
</dbReference>
<evidence type="ECO:0000313" key="2">
    <source>
        <dbReference type="EMBL" id="SKA89733.1"/>
    </source>
</evidence>
<dbReference type="Gene3D" id="3.30.700.10">
    <property type="entry name" value="Glycoprotein, Type 4 Pilin"/>
    <property type="match status" value="1"/>
</dbReference>
<keyword evidence="3" id="KW-1185">Reference proteome</keyword>
<dbReference type="AlphaFoldDB" id="A0A1T4XK02"/>
<name>A0A1T4XK02_9BACT</name>
<keyword evidence="1" id="KW-0472">Membrane</keyword>
<accession>A0A1T4XK02</accession>
<dbReference type="STRING" id="48467.SAMN02745166_01610"/>
<keyword evidence="1" id="KW-0812">Transmembrane</keyword>
<dbReference type="RefSeq" id="WP_139373130.1">
    <property type="nucleotide sequence ID" value="NZ_FUYE01000004.1"/>
</dbReference>
<proteinExistence type="predicted"/>
<protein>
    <submittedName>
        <fullName evidence="2">Type II secretory pathway, pseudopilin PulG</fullName>
    </submittedName>
</protein>
<sequence length="168" mass="18316">MPPRKPIRSAFTFVEAIFTIAIIGIMAALAVSAISNGARDANRIVARQQQSAVQEAVNAWVMSQTRVRSSVNGQETAQVQTLSAIRAIYNALPTTSAKFEKLRPDPTNTDPNKRAGFLDATTVAHFDEYKSKAGSDKLISSALYGAKQYLTLPAWEDGDMPRVVLMDE</sequence>